<dbReference type="Pfam" id="PF03176">
    <property type="entry name" value="MMPL"/>
    <property type="match status" value="2"/>
</dbReference>
<feature type="transmembrane region" description="Helical" evidence="7">
    <location>
        <begin position="374"/>
        <end position="394"/>
    </location>
</feature>
<keyword evidence="4 7" id="KW-0812">Transmembrane</keyword>
<dbReference type="EMBL" id="CP031165">
    <property type="protein sequence ID" value="AXV05972.1"/>
    <property type="molecule type" value="Genomic_DNA"/>
</dbReference>
<feature type="transmembrane region" description="Helical" evidence="7">
    <location>
        <begin position="603"/>
        <end position="623"/>
    </location>
</feature>
<evidence type="ECO:0000256" key="6">
    <source>
        <dbReference type="ARBA" id="ARBA00023136"/>
    </source>
</evidence>
<feature type="transmembrane region" description="Helical" evidence="7">
    <location>
        <begin position="658"/>
        <end position="675"/>
    </location>
</feature>
<feature type="transmembrane region" description="Helical" evidence="7">
    <location>
        <begin position="182"/>
        <end position="204"/>
    </location>
</feature>
<protein>
    <submittedName>
        <fullName evidence="9">Integral membrane protein</fullName>
    </submittedName>
</protein>
<evidence type="ECO:0000256" key="5">
    <source>
        <dbReference type="ARBA" id="ARBA00022989"/>
    </source>
</evidence>
<evidence type="ECO:0000313" key="10">
    <source>
        <dbReference type="Proteomes" id="UP000264006"/>
    </source>
</evidence>
<dbReference type="AlphaFoldDB" id="A0A346XUS5"/>
<keyword evidence="3" id="KW-1003">Cell membrane</keyword>
<evidence type="ECO:0000313" key="9">
    <source>
        <dbReference type="EMBL" id="AXV05972.1"/>
    </source>
</evidence>
<gene>
    <name evidence="9" type="ORF">DVS28_a1272</name>
</gene>
<accession>A0A346XUS5</accession>
<organism evidence="9 10">
    <name type="scientific">Euzebya pacifica</name>
    <dbReference type="NCBI Taxonomy" id="1608957"/>
    <lineage>
        <taxon>Bacteria</taxon>
        <taxon>Bacillati</taxon>
        <taxon>Actinomycetota</taxon>
        <taxon>Nitriliruptoria</taxon>
        <taxon>Euzebyales</taxon>
    </lineage>
</organism>
<dbReference type="OrthoDB" id="7051771at2"/>
<feature type="domain" description="Membrane transport protein MMPL" evidence="8">
    <location>
        <begin position="403"/>
        <end position="720"/>
    </location>
</feature>
<dbReference type="SUPFAM" id="SSF82866">
    <property type="entry name" value="Multidrug efflux transporter AcrB transmembrane domain"/>
    <property type="match status" value="2"/>
</dbReference>
<dbReference type="InterPro" id="IPR050545">
    <property type="entry name" value="Mycobact_MmpL"/>
</dbReference>
<feature type="transmembrane region" description="Helical" evidence="7">
    <location>
        <begin position="286"/>
        <end position="307"/>
    </location>
</feature>
<feature type="transmembrane region" description="Helical" evidence="7">
    <location>
        <begin position="313"/>
        <end position="338"/>
    </location>
</feature>
<keyword evidence="6 7" id="KW-0472">Membrane</keyword>
<comment type="similarity">
    <text evidence="2">Belongs to the resistance-nodulation-cell division (RND) (TC 2.A.6) family. MmpL subfamily.</text>
</comment>
<reference evidence="9 10" key="1">
    <citation type="submission" date="2018-09" db="EMBL/GenBank/DDBJ databases">
        <title>Complete genome sequence of Euzebya sp. DY32-46 isolated from seawater of Pacific Ocean.</title>
        <authorList>
            <person name="Xu L."/>
            <person name="Wu Y.-H."/>
            <person name="Xu X.-W."/>
        </authorList>
    </citation>
    <scope>NUCLEOTIDE SEQUENCE [LARGE SCALE GENOMIC DNA]</scope>
    <source>
        <strain evidence="9 10">DY32-46</strain>
    </source>
</reference>
<evidence type="ECO:0000256" key="1">
    <source>
        <dbReference type="ARBA" id="ARBA00004651"/>
    </source>
</evidence>
<evidence type="ECO:0000256" key="3">
    <source>
        <dbReference type="ARBA" id="ARBA00022475"/>
    </source>
</evidence>
<dbReference type="InterPro" id="IPR004869">
    <property type="entry name" value="MMPL_dom"/>
</dbReference>
<dbReference type="KEGG" id="euz:DVS28_a1272"/>
<evidence type="ECO:0000256" key="4">
    <source>
        <dbReference type="ARBA" id="ARBA00022692"/>
    </source>
</evidence>
<dbReference type="GO" id="GO:0005886">
    <property type="term" value="C:plasma membrane"/>
    <property type="evidence" value="ECO:0007669"/>
    <property type="project" value="UniProtKB-SubCell"/>
</dbReference>
<dbReference type="Proteomes" id="UP000264006">
    <property type="component" value="Chromosome"/>
</dbReference>
<dbReference type="PANTHER" id="PTHR33406:SF11">
    <property type="entry name" value="MEMBRANE PROTEIN SCO6666-RELATED"/>
    <property type="match status" value="1"/>
</dbReference>
<keyword evidence="5 7" id="KW-1133">Transmembrane helix</keyword>
<feature type="transmembrane region" description="Helical" evidence="7">
    <location>
        <begin position="237"/>
        <end position="258"/>
    </location>
</feature>
<feature type="transmembrane region" description="Helical" evidence="7">
    <location>
        <begin position="211"/>
        <end position="231"/>
    </location>
</feature>
<dbReference type="RefSeq" id="WP_114590693.1">
    <property type="nucleotide sequence ID" value="NZ_CP031165.1"/>
</dbReference>
<feature type="transmembrane region" description="Helical" evidence="7">
    <location>
        <begin position="545"/>
        <end position="565"/>
    </location>
</feature>
<proteinExistence type="inferred from homology"/>
<dbReference type="Gene3D" id="1.20.1640.10">
    <property type="entry name" value="Multidrug efflux transporter AcrB transmembrane domain"/>
    <property type="match status" value="2"/>
</dbReference>
<keyword evidence="10" id="KW-1185">Reference proteome</keyword>
<feature type="transmembrane region" description="Helical" evidence="7">
    <location>
        <begin position="572"/>
        <end position="591"/>
    </location>
</feature>
<evidence type="ECO:0000256" key="2">
    <source>
        <dbReference type="ARBA" id="ARBA00010157"/>
    </source>
</evidence>
<name>A0A346XUS5_9ACTN</name>
<comment type="subcellular location">
    <subcellularLocation>
        <location evidence="1">Cell membrane</location>
        <topology evidence="1">Multi-pass membrane protein</topology>
    </subcellularLocation>
</comment>
<evidence type="ECO:0000256" key="7">
    <source>
        <dbReference type="SAM" id="Phobius"/>
    </source>
</evidence>
<evidence type="ECO:0000259" key="8">
    <source>
        <dbReference type="Pfam" id="PF03176"/>
    </source>
</evidence>
<feature type="domain" description="Membrane transport protein MMPL" evidence="8">
    <location>
        <begin position="48"/>
        <end position="376"/>
    </location>
</feature>
<dbReference type="PANTHER" id="PTHR33406">
    <property type="entry name" value="MEMBRANE PROTEIN MJ1562-RELATED"/>
    <property type="match status" value="1"/>
</dbReference>
<sequence length="756" mass="79131">MSTTPATRSPLSVRRPWLIALLALVGFVVAGALGGDVQDSLVSGGFDDPGSESSAAAAVVADTFDGGAPDVVLLVTAADGSVDAPEVAAAGVALTEDLASRGEVVQATSYWTLASAPPLRSTDGDRALVLLRFAGDESERLDRAGELREELHERDLDGVAEVTVGGMSAVFSEVNETVESDLVLAEVVALPLTLILLIIIFGSVVSAMLPLAIGGLSIVGTFLALELIAGLTDVSIFALNFTTALGLGLAIDYALLVVNRYREELAAGHDPTTAVTRTVRTAGRTVVFSGLTVASSLVALLVFQFAFLKSFAYAGIAVVGLAVVGAVVVLPAILVLLGHRVNALTVRRPKVTAPGEETDGVWHRIAMTVMRRPVPIATVSTLVLLLLGVPFLGVELGFPDDRVLPPGAETREVSQVLRTEFDSREQSALSVVVPDVDARGTDAAAISGYAQELSTLDGVARVDAAVGSFIGGVRLPVELPFAATLATSDATYLQVVPDVEPISAAGEQLVADVRAVDAPADGVLVGGPSAELADSKQGLVDRLPLALALIAVITFVVLFLSFGSVLMPIKAIVLNLLSLTATLGAMVWVFQDGRFQDALGFTATGALTVTMPILLFVLAFGLSMDYEVFLLSRIKEEWDRTGDPIGSVAQGLERTGRIVTAAAVLIAVVFVSFGITGSVSFMKLFGFGMTLAVLVDAFVVRTTLVPAFMRLAGGANWWAPAPLRRFHDRFGFSEHVDLDDDEIVLNPPRQPMDATL</sequence>